<dbReference type="Pfam" id="PF09935">
    <property type="entry name" value="DUF2167"/>
    <property type="match status" value="1"/>
</dbReference>
<gene>
    <name evidence="3" type="ORF">ACFS7Z_18760</name>
</gene>
<dbReference type="EMBL" id="JBHUOX010000016">
    <property type="protein sequence ID" value="MFD3002420.1"/>
    <property type="molecule type" value="Genomic_DNA"/>
</dbReference>
<feature type="transmembrane region" description="Helical" evidence="1">
    <location>
        <begin position="256"/>
        <end position="278"/>
    </location>
</feature>
<keyword evidence="1" id="KW-0472">Membrane</keyword>
<dbReference type="InterPro" id="IPR018682">
    <property type="entry name" value="DUF2167_membr"/>
</dbReference>
<dbReference type="RefSeq" id="WP_377487841.1">
    <property type="nucleotide sequence ID" value="NZ_JBHUOX010000016.1"/>
</dbReference>
<dbReference type="Proteomes" id="UP001597641">
    <property type="component" value="Unassembled WGS sequence"/>
</dbReference>
<comment type="caution">
    <text evidence="3">The sequence shown here is derived from an EMBL/GenBank/DDBJ whole genome shotgun (WGS) entry which is preliminary data.</text>
</comment>
<proteinExistence type="predicted"/>
<reference evidence="4" key="1">
    <citation type="journal article" date="2019" name="Int. J. Syst. Evol. Microbiol.">
        <title>The Global Catalogue of Microorganisms (GCM) 10K type strain sequencing project: providing services to taxonomists for standard genome sequencing and annotation.</title>
        <authorList>
            <consortium name="The Broad Institute Genomics Platform"/>
            <consortium name="The Broad Institute Genome Sequencing Center for Infectious Disease"/>
            <person name="Wu L."/>
            <person name="Ma J."/>
        </authorList>
    </citation>
    <scope>NUCLEOTIDE SEQUENCE [LARGE SCALE GENOMIC DNA]</scope>
    <source>
        <strain evidence="4">KCTC 23984</strain>
    </source>
</reference>
<accession>A0ABW6BX97</accession>
<sequence length="297" mass="33073">MKQIYTLLFLVLASVASYAQEVDSMKLEIQQIENSLQYQTGTISLKDGLATITVPPGFKFLDAEQAEYVLTELWGNPKTETTLGMLVPEQYGVLDSNSWVFNVEFDEIGYVKDDDANDIDYADLLKTMQEETLEENTARTAEGYDPIQLIGWASTPYYDNENKILHWAKEIRFGEADENTLNYNVRVLGRKGVLVLNAIAGMNNLPEVQKSIATVTSNVAFENGHSYFDFDPKVDEVAAWTIGGLVAGKMLAKVGFFALLLKFWKVIALFVVAGGSAVMKFLKRRKEAAPAEEIPVA</sequence>
<keyword evidence="4" id="KW-1185">Reference proteome</keyword>
<feature type="signal peptide" evidence="2">
    <location>
        <begin position="1"/>
        <end position="19"/>
    </location>
</feature>
<protein>
    <submittedName>
        <fullName evidence="3">DUF2167 domain-containing protein</fullName>
    </submittedName>
</protein>
<evidence type="ECO:0000256" key="1">
    <source>
        <dbReference type="SAM" id="Phobius"/>
    </source>
</evidence>
<feature type="chain" id="PRO_5045930345" evidence="2">
    <location>
        <begin position="20"/>
        <end position="297"/>
    </location>
</feature>
<keyword evidence="1" id="KW-1133">Transmembrane helix</keyword>
<evidence type="ECO:0000313" key="3">
    <source>
        <dbReference type="EMBL" id="MFD3002420.1"/>
    </source>
</evidence>
<keyword evidence="1" id="KW-0812">Transmembrane</keyword>
<evidence type="ECO:0000256" key="2">
    <source>
        <dbReference type="SAM" id="SignalP"/>
    </source>
</evidence>
<evidence type="ECO:0000313" key="4">
    <source>
        <dbReference type="Proteomes" id="UP001597641"/>
    </source>
</evidence>
<organism evidence="3 4">
    <name type="scientific">Pontibacter toksunensis</name>
    <dbReference type="NCBI Taxonomy" id="1332631"/>
    <lineage>
        <taxon>Bacteria</taxon>
        <taxon>Pseudomonadati</taxon>
        <taxon>Bacteroidota</taxon>
        <taxon>Cytophagia</taxon>
        <taxon>Cytophagales</taxon>
        <taxon>Hymenobacteraceae</taxon>
        <taxon>Pontibacter</taxon>
    </lineage>
</organism>
<keyword evidence="2" id="KW-0732">Signal</keyword>
<name>A0ABW6BX97_9BACT</name>